<sequence>MHNAPSFPRARLSVTLLLLLSASLGVRAQEPAPAAASGQPAAAPQQPEVRFDNSFLHHIDGQPQVDLSVFAQSNRVLPGMHTVLLRLNEQTIGMRDIDFVPEEGKVDAQPCLTVPFLKELGVKVEAFPALLSVDEKDCAAALKVLPDAFTRYDQSKNILNISIPQAALDNRARGYIPPDMWDDGATTFWTSYRASFNRSRYTGGDSNQHNNTTFISLRNGLNVGAWRLRANGTYYDSGSRSKWDWDDRYIERTINPWRGVLRLGDSYTSGDIFMGFRFRGLQLRSDEGMLPDSQRGYAPVIRGIASGYAKVTVRQQGNVIYSTFVPAGPFVIDDLYSTPGAGDLEVEVEEMGGRTTRFLQPFASLPMLMREGIWKYNFAVGEHRHNYSGVSKPWLGQATAAYGLPWGLTAYGGGMVAQHNYQSAAIGLGWNLEYLGAISADIIGSRAEDKRGKKKTGHAAHIQYAKSFPGSGTDFTLAGYRYSSEGFRSLDDAVRDRAYDNRYAYEYGRQHEYQLSLSQRLGNRASLSFNYFGIAYRNAPRNATYANLGFSSFVGNVGYSLNYSINRSPWSQKDRSFMLTLSIPLGARQTASYSMNTTNNYGTTNDVSLSGPLTDDYALTYSVQTGITSGNGDNNGNYGYGSLGYQSPIGTLNVSHGYARHSSNTNIDVSGAIVVDSRGPLLGQNLGETAVIVDAPGASGVAVNNHPGVRTNSQGRALVPYATPYRENRVSLTPMSDDVDATLEDNVKTVVPTRGAIVVAKFDTVIGRVMLVVLKDKNGQVLPFGATVYDQEGEQRGIVGPVGRVWLTGLHGEARFDVKWGERQEYQCSFNIDLSEAEGKADMGQREMTCGG</sequence>
<dbReference type="InterPro" id="IPR025949">
    <property type="entry name" value="PapC-like_C"/>
</dbReference>
<feature type="domain" description="PapC-like C-terminal" evidence="12">
    <location>
        <begin position="771"/>
        <end position="836"/>
    </location>
</feature>
<dbReference type="Gene3D" id="2.60.40.3110">
    <property type="match status" value="1"/>
</dbReference>
<evidence type="ECO:0000256" key="7">
    <source>
        <dbReference type="ARBA" id="ARBA00022729"/>
    </source>
</evidence>
<dbReference type="Gene3D" id="3.10.20.410">
    <property type="match status" value="1"/>
</dbReference>
<keyword evidence="15" id="KW-1185">Reference proteome</keyword>
<dbReference type="KEGG" id="btrm:SAMEA390648701844"/>
<evidence type="ECO:0000256" key="4">
    <source>
        <dbReference type="ARBA" id="ARBA00022452"/>
    </source>
</evidence>
<dbReference type="InterPro" id="IPR000015">
    <property type="entry name" value="Fimb_usher"/>
</dbReference>
<evidence type="ECO:0000256" key="11">
    <source>
        <dbReference type="SAM" id="SignalP"/>
    </source>
</evidence>
<feature type="signal peptide" evidence="11">
    <location>
        <begin position="1"/>
        <end position="28"/>
    </location>
</feature>
<dbReference type="eggNOG" id="COG3188">
    <property type="taxonomic scope" value="Bacteria"/>
</dbReference>
<dbReference type="PANTHER" id="PTHR30451">
    <property type="entry name" value="OUTER MEMBRANE USHER PROTEIN"/>
    <property type="match status" value="1"/>
</dbReference>
<keyword evidence="6 10" id="KW-0812">Transmembrane</keyword>
<dbReference type="Pfam" id="PF00577">
    <property type="entry name" value="Usher"/>
    <property type="match status" value="1"/>
</dbReference>
<dbReference type="FunFam" id="2.60.40.3110:FF:000001">
    <property type="entry name" value="Putative fimbrial outer membrane usher"/>
    <property type="match status" value="1"/>
</dbReference>
<evidence type="ECO:0000259" key="13">
    <source>
        <dbReference type="Pfam" id="PF13954"/>
    </source>
</evidence>
<keyword evidence="3 10" id="KW-0813">Transport</keyword>
<feature type="chain" id="PRO_5009816643" evidence="11">
    <location>
        <begin position="29"/>
        <end position="852"/>
    </location>
</feature>
<evidence type="ECO:0000256" key="2">
    <source>
        <dbReference type="ARBA" id="ARBA00008064"/>
    </source>
</evidence>
<dbReference type="AlphaFoldDB" id="A0A157QP95"/>
<comment type="subcellular location">
    <subcellularLocation>
        <location evidence="1 10">Cell outer membrane</location>
        <topology evidence="1 10">Multi-pass membrane protein</topology>
    </subcellularLocation>
</comment>
<dbReference type="OrthoDB" id="6554712at2"/>
<organism evidence="14 15">
    <name type="scientific">Bordetella trematum</name>
    <dbReference type="NCBI Taxonomy" id="123899"/>
    <lineage>
        <taxon>Bacteria</taxon>
        <taxon>Pseudomonadati</taxon>
        <taxon>Pseudomonadota</taxon>
        <taxon>Betaproteobacteria</taxon>
        <taxon>Burkholderiales</taxon>
        <taxon>Alcaligenaceae</taxon>
        <taxon>Bordetella</taxon>
    </lineage>
</organism>
<dbReference type="InterPro" id="IPR025885">
    <property type="entry name" value="PapC_N"/>
</dbReference>
<keyword evidence="5 10" id="KW-1029">Fimbrium biogenesis</keyword>
<dbReference type="GO" id="GO:0009297">
    <property type="term" value="P:pilus assembly"/>
    <property type="evidence" value="ECO:0007669"/>
    <property type="project" value="InterPro"/>
</dbReference>
<dbReference type="SUPFAM" id="SSF141729">
    <property type="entry name" value="FimD N-terminal domain-like"/>
    <property type="match status" value="1"/>
</dbReference>
<proteinExistence type="inferred from homology"/>
<dbReference type="InterPro" id="IPR018030">
    <property type="entry name" value="Fimbrial_membr_usher_CS"/>
</dbReference>
<dbReference type="Gene3D" id="2.60.40.2610">
    <property type="entry name" value="Outer membrane usher protein FimD, plug domain"/>
    <property type="match status" value="1"/>
</dbReference>
<dbReference type="GeneID" id="56590875"/>
<keyword evidence="9 10" id="KW-0998">Cell outer membrane</keyword>
<dbReference type="Gene3D" id="2.60.40.2070">
    <property type="match status" value="1"/>
</dbReference>
<dbReference type="PANTHER" id="PTHR30451:SF21">
    <property type="entry name" value="FIMBRIAL USHER DOMAIN-CONTAINING PROTEIN YDET-RELATED"/>
    <property type="match status" value="1"/>
</dbReference>
<evidence type="ECO:0000256" key="5">
    <source>
        <dbReference type="ARBA" id="ARBA00022558"/>
    </source>
</evidence>
<evidence type="ECO:0000256" key="1">
    <source>
        <dbReference type="ARBA" id="ARBA00004571"/>
    </source>
</evidence>
<keyword evidence="4" id="KW-1134">Transmembrane beta strand</keyword>
<dbReference type="RefSeq" id="WP_025513057.1">
    <property type="nucleotide sequence ID" value="NZ_CP016340.1"/>
</dbReference>
<dbReference type="Pfam" id="PF13953">
    <property type="entry name" value="PapC_C"/>
    <property type="match status" value="1"/>
</dbReference>
<evidence type="ECO:0000256" key="10">
    <source>
        <dbReference type="RuleBase" id="RU003884"/>
    </source>
</evidence>
<dbReference type="GO" id="GO:0009279">
    <property type="term" value="C:cell outer membrane"/>
    <property type="evidence" value="ECO:0007669"/>
    <property type="project" value="UniProtKB-SubCell"/>
</dbReference>
<dbReference type="Pfam" id="PF13954">
    <property type="entry name" value="PapC_N"/>
    <property type="match status" value="1"/>
</dbReference>
<keyword evidence="8 10" id="KW-0472">Membrane</keyword>
<comment type="similarity">
    <text evidence="2 10">Belongs to the fimbrial export usher family.</text>
</comment>
<dbReference type="GO" id="GO:0015473">
    <property type="term" value="F:fimbrial usher porin activity"/>
    <property type="evidence" value="ECO:0007669"/>
    <property type="project" value="InterPro"/>
</dbReference>
<feature type="domain" description="PapC N-terminal" evidence="13">
    <location>
        <begin position="51"/>
        <end position="195"/>
    </location>
</feature>
<evidence type="ECO:0000256" key="6">
    <source>
        <dbReference type="ARBA" id="ARBA00022692"/>
    </source>
</evidence>
<dbReference type="InterPro" id="IPR042186">
    <property type="entry name" value="FimD_plug_dom"/>
</dbReference>
<protein>
    <submittedName>
        <fullName evidence="14">Outer membrane usher protein</fullName>
    </submittedName>
</protein>
<reference evidence="14 15" key="1">
    <citation type="submission" date="2016-04" db="EMBL/GenBank/DDBJ databases">
        <authorList>
            <consortium name="Pathogen Informatics"/>
        </authorList>
    </citation>
    <scope>NUCLEOTIDE SEQUENCE [LARGE SCALE GENOMIC DNA]</scope>
    <source>
        <strain evidence="14 15">H044680328</strain>
    </source>
</reference>
<evidence type="ECO:0000259" key="12">
    <source>
        <dbReference type="Pfam" id="PF13953"/>
    </source>
</evidence>
<evidence type="ECO:0000256" key="9">
    <source>
        <dbReference type="ARBA" id="ARBA00023237"/>
    </source>
</evidence>
<dbReference type="InterPro" id="IPR037224">
    <property type="entry name" value="PapC_N_sf"/>
</dbReference>
<evidence type="ECO:0000313" key="14">
    <source>
        <dbReference type="EMBL" id="SAI69572.1"/>
    </source>
</evidence>
<name>A0A157QP95_9BORD</name>
<dbReference type="EMBL" id="LT546645">
    <property type="protein sequence ID" value="SAI69572.1"/>
    <property type="molecule type" value="Genomic_DNA"/>
</dbReference>
<dbReference type="InterPro" id="IPR043142">
    <property type="entry name" value="PapC-like_C_sf"/>
</dbReference>
<evidence type="ECO:0000313" key="15">
    <source>
        <dbReference type="Proteomes" id="UP000076825"/>
    </source>
</evidence>
<evidence type="ECO:0000256" key="8">
    <source>
        <dbReference type="ARBA" id="ARBA00023136"/>
    </source>
</evidence>
<dbReference type="PATRIC" id="fig|123899.6.peg.1831"/>
<accession>A0A157QP95</accession>
<dbReference type="PROSITE" id="PS01151">
    <property type="entry name" value="FIMBRIAL_USHER"/>
    <property type="match status" value="1"/>
</dbReference>
<dbReference type="STRING" id="123899.SAMEA3906487_01844"/>
<keyword evidence="7 11" id="KW-0732">Signal</keyword>
<gene>
    <name evidence="14" type="primary">fimC2</name>
    <name evidence="14" type="ORF">SAMEA3906487_01844</name>
</gene>
<dbReference type="Proteomes" id="UP000076825">
    <property type="component" value="Chromosome 1"/>
</dbReference>
<evidence type="ECO:0000256" key="3">
    <source>
        <dbReference type="ARBA" id="ARBA00022448"/>
    </source>
</evidence>